<keyword evidence="2" id="KW-0732">Signal</keyword>
<dbReference type="Proteomes" id="UP001469553">
    <property type="component" value="Unassembled WGS sequence"/>
</dbReference>
<dbReference type="EMBL" id="JAHRIP010059186">
    <property type="protein sequence ID" value="MEQ2304407.1"/>
    <property type="molecule type" value="Genomic_DNA"/>
</dbReference>
<dbReference type="CDD" id="cd00033">
    <property type="entry name" value="CCP"/>
    <property type="match status" value="1"/>
</dbReference>
<dbReference type="PANTHER" id="PTHR46393:SF7">
    <property type="entry name" value="COMPLEMENT C2"/>
    <property type="match status" value="1"/>
</dbReference>
<dbReference type="Pfam" id="PF00084">
    <property type="entry name" value="Sushi"/>
    <property type="match status" value="1"/>
</dbReference>
<keyword evidence="3" id="KW-0677">Repeat</keyword>
<evidence type="ECO:0000259" key="7">
    <source>
        <dbReference type="PROSITE" id="PS50923"/>
    </source>
</evidence>
<sequence length="68" mass="7013">MAVITCSDPGIPANGLRFGDDVTVGQNVTFTCQPGFVMVGGENAISRTCTNNGTWSGTMPACQGTKQT</sequence>
<organism evidence="8 9">
    <name type="scientific">Ameca splendens</name>
    <dbReference type="NCBI Taxonomy" id="208324"/>
    <lineage>
        <taxon>Eukaryota</taxon>
        <taxon>Metazoa</taxon>
        <taxon>Chordata</taxon>
        <taxon>Craniata</taxon>
        <taxon>Vertebrata</taxon>
        <taxon>Euteleostomi</taxon>
        <taxon>Actinopterygii</taxon>
        <taxon>Neopterygii</taxon>
        <taxon>Teleostei</taxon>
        <taxon>Neoteleostei</taxon>
        <taxon>Acanthomorphata</taxon>
        <taxon>Ovalentaria</taxon>
        <taxon>Atherinomorphae</taxon>
        <taxon>Cyprinodontiformes</taxon>
        <taxon>Goodeidae</taxon>
        <taxon>Ameca</taxon>
    </lineage>
</organism>
<gene>
    <name evidence="8" type="primary">CSMD3_7</name>
    <name evidence="8" type="ORF">AMECASPLE_026707</name>
</gene>
<dbReference type="InterPro" id="IPR035976">
    <property type="entry name" value="Sushi/SCR/CCP_sf"/>
</dbReference>
<feature type="domain" description="Sushi" evidence="7">
    <location>
        <begin position="4"/>
        <end position="64"/>
    </location>
</feature>
<comment type="caution">
    <text evidence="8">The sequence shown here is derived from an EMBL/GenBank/DDBJ whole genome shotgun (WGS) entry which is preliminary data.</text>
</comment>
<evidence type="ECO:0000256" key="6">
    <source>
        <dbReference type="PROSITE-ProRule" id="PRU00302"/>
    </source>
</evidence>
<evidence type="ECO:0000256" key="4">
    <source>
        <dbReference type="ARBA" id="ARBA00023157"/>
    </source>
</evidence>
<evidence type="ECO:0000313" key="8">
    <source>
        <dbReference type="EMBL" id="MEQ2304407.1"/>
    </source>
</evidence>
<keyword evidence="5" id="KW-0325">Glycoprotein</keyword>
<evidence type="ECO:0000313" key="9">
    <source>
        <dbReference type="Proteomes" id="UP001469553"/>
    </source>
</evidence>
<evidence type="ECO:0000256" key="1">
    <source>
        <dbReference type="ARBA" id="ARBA00022659"/>
    </source>
</evidence>
<dbReference type="InterPro" id="IPR000436">
    <property type="entry name" value="Sushi_SCR_CCP_dom"/>
</dbReference>
<evidence type="ECO:0000256" key="3">
    <source>
        <dbReference type="ARBA" id="ARBA00022737"/>
    </source>
</evidence>
<proteinExistence type="predicted"/>
<evidence type="ECO:0000256" key="5">
    <source>
        <dbReference type="ARBA" id="ARBA00023180"/>
    </source>
</evidence>
<dbReference type="Gene3D" id="2.10.70.10">
    <property type="entry name" value="Complement Module, domain 1"/>
    <property type="match status" value="1"/>
</dbReference>
<dbReference type="PANTHER" id="PTHR46393">
    <property type="entry name" value="SUSHI DOMAIN-CONTAINING PROTEIN"/>
    <property type="match status" value="1"/>
</dbReference>
<comment type="caution">
    <text evidence="6">Lacks conserved residue(s) required for the propagation of feature annotation.</text>
</comment>
<evidence type="ECO:0000256" key="2">
    <source>
        <dbReference type="ARBA" id="ARBA00022729"/>
    </source>
</evidence>
<name>A0ABV0ZDV8_9TELE</name>
<dbReference type="PROSITE" id="PS50923">
    <property type="entry name" value="SUSHI"/>
    <property type="match status" value="1"/>
</dbReference>
<keyword evidence="9" id="KW-1185">Reference proteome</keyword>
<protein>
    <submittedName>
        <fullName evidence="8">CUB and sushi domain-containing protein 3</fullName>
    </submittedName>
</protein>
<accession>A0ABV0ZDV8</accession>
<dbReference type="SUPFAM" id="SSF57535">
    <property type="entry name" value="Complement control module/SCR domain"/>
    <property type="match status" value="1"/>
</dbReference>
<dbReference type="SMART" id="SM00032">
    <property type="entry name" value="CCP"/>
    <property type="match status" value="1"/>
</dbReference>
<keyword evidence="4 6" id="KW-1015">Disulfide bond</keyword>
<reference evidence="8 9" key="1">
    <citation type="submission" date="2021-06" db="EMBL/GenBank/DDBJ databases">
        <authorList>
            <person name="Palmer J.M."/>
        </authorList>
    </citation>
    <scope>NUCLEOTIDE SEQUENCE [LARGE SCALE GENOMIC DNA]</scope>
    <source>
        <strain evidence="8 9">AS_MEX2019</strain>
        <tissue evidence="8">Muscle</tissue>
    </source>
</reference>
<feature type="disulfide bond" evidence="6">
    <location>
        <begin position="6"/>
        <end position="49"/>
    </location>
</feature>
<keyword evidence="1 6" id="KW-0768">Sushi</keyword>